<dbReference type="InterPro" id="IPR000792">
    <property type="entry name" value="Tscrpt_reg_LuxR_C"/>
</dbReference>
<dbReference type="PRINTS" id="PR00038">
    <property type="entry name" value="HTHLUXR"/>
</dbReference>
<dbReference type="SUPFAM" id="SSF46894">
    <property type="entry name" value="C-terminal effector domain of the bipartite response regulators"/>
    <property type="match status" value="1"/>
</dbReference>
<dbReference type="InterPro" id="IPR016032">
    <property type="entry name" value="Sig_transdc_resp-reg_C-effctor"/>
</dbReference>
<dbReference type="InterPro" id="IPR011006">
    <property type="entry name" value="CheY-like_superfamily"/>
</dbReference>
<keyword evidence="3 8" id="KW-0238">DNA-binding</keyword>
<comment type="caution">
    <text evidence="8">The sequence shown here is derived from an EMBL/GenBank/DDBJ whole genome shotgun (WGS) entry which is preliminary data.</text>
</comment>
<accession>A0ABQ1N5P3</accession>
<dbReference type="InterPro" id="IPR036388">
    <property type="entry name" value="WH-like_DNA-bd_sf"/>
</dbReference>
<organism evidence="8 9">
    <name type="scientific">Marivirga lumbricoides</name>
    <dbReference type="NCBI Taxonomy" id="1046115"/>
    <lineage>
        <taxon>Bacteria</taxon>
        <taxon>Pseudomonadati</taxon>
        <taxon>Bacteroidota</taxon>
        <taxon>Cytophagia</taxon>
        <taxon>Cytophagales</taxon>
        <taxon>Marivirgaceae</taxon>
        <taxon>Marivirga</taxon>
    </lineage>
</organism>
<keyword evidence="1 5" id="KW-0597">Phosphoprotein</keyword>
<evidence type="ECO:0000313" key="9">
    <source>
        <dbReference type="Proteomes" id="UP000636010"/>
    </source>
</evidence>
<dbReference type="Pfam" id="PF00196">
    <property type="entry name" value="GerE"/>
    <property type="match status" value="1"/>
</dbReference>
<dbReference type="RefSeq" id="WP_188466757.1">
    <property type="nucleotide sequence ID" value="NZ_BAABHU010000014.1"/>
</dbReference>
<dbReference type="Proteomes" id="UP000636010">
    <property type="component" value="Unassembled WGS sequence"/>
</dbReference>
<evidence type="ECO:0000256" key="2">
    <source>
        <dbReference type="ARBA" id="ARBA00023015"/>
    </source>
</evidence>
<evidence type="ECO:0000259" key="7">
    <source>
        <dbReference type="PROSITE" id="PS50110"/>
    </source>
</evidence>
<keyword evidence="2" id="KW-0805">Transcription regulation</keyword>
<evidence type="ECO:0000256" key="3">
    <source>
        <dbReference type="ARBA" id="ARBA00023125"/>
    </source>
</evidence>
<keyword evidence="4" id="KW-0804">Transcription</keyword>
<dbReference type="GO" id="GO:0003677">
    <property type="term" value="F:DNA binding"/>
    <property type="evidence" value="ECO:0007669"/>
    <property type="project" value="UniProtKB-KW"/>
</dbReference>
<evidence type="ECO:0000313" key="8">
    <source>
        <dbReference type="EMBL" id="GGC49407.1"/>
    </source>
</evidence>
<dbReference type="SMART" id="SM00448">
    <property type="entry name" value="REC"/>
    <property type="match status" value="1"/>
</dbReference>
<evidence type="ECO:0000256" key="4">
    <source>
        <dbReference type="ARBA" id="ARBA00023163"/>
    </source>
</evidence>
<protein>
    <submittedName>
        <fullName evidence="8">DNA-binding response regulator</fullName>
    </submittedName>
</protein>
<feature type="domain" description="HTH luxR-type" evidence="6">
    <location>
        <begin position="145"/>
        <end position="210"/>
    </location>
</feature>
<dbReference type="InterPro" id="IPR039420">
    <property type="entry name" value="WalR-like"/>
</dbReference>
<evidence type="ECO:0000256" key="5">
    <source>
        <dbReference type="PROSITE-ProRule" id="PRU00169"/>
    </source>
</evidence>
<dbReference type="InterPro" id="IPR001789">
    <property type="entry name" value="Sig_transdc_resp-reg_receiver"/>
</dbReference>
<evidence type="ECO:0000256" key="1">
    <source>
        <dbReference type="ARBA" id="ARBA00022553"/>
    </source>
</evidence>
<dbReference type="Pfam" id="PF00072">
    <property type="entry name" value="Response_reg"/>
    <property type="match status" value="1"/>
</dbReference>
<dbReference type="CDD" id="cd06170">
    <property type="entry name" value="LuxR_C_like"/>
    <property type="match status" value="1"/>
</dbReference>
<dbReference type="Gene3D" id="3.40.50.2300">
    <property type="match status" value="1"/>
</dbReference>
<dbReference type="PANTHER" id="PTHR43214">
    <property type="entry name" value="TWO-COMPONENT RESPONSE REGULATOR"/>
    <property type="match status" value="1"/>
</dbReference>
<dbReference type="SUPFAM" id="SSF52172">
    <property type="entry name" value="CheY-like"/>
    <property type="match status" value="1"/>
</dbReference>
<dbReference type="InterPro" id="IPR058245">
    <property type="entry name" value="NreC/VraR/RcsB-like_REC"/>
</dbReference>
<feature type="domain" description="Response regulatory" evidence="7">
    <location>
        <begin position="6"/>
        <end position="123"/>
    </location>
</feature>
<dbReference type="PROSITE" id="PS50043">
    <property type="entry name" value="HTH_LUXR_2"/>
    <property type="match status" value="1"/>
</dbReference>
<reference evidence="9" key="1">
    <citation type="journal article" date="2019" name="Int. J. Syst. Evol. Microbiol.">
        <title>The Global Catalogue of Microorganisms (GCM) 10K type strain sequencing project: providing services to taxonomists for standard genome sequencing and annotation.</title>
        <authorList>
            <consortium name="The Broad Institute Genomics Platform"/>
            <consortium name="The Broad Institute Genome Sequencing Center for Infectious Disease"/>
            <person name="Wu L."/>
            <person name="Ma J."/>
        </authorList>
    </citation>
    <scope>NUCLEOTIDE SEQUENCE [LARGE SCALE GENOMIC DNA]</scope>
    <source>
        <strain evidence="9">CGMCC 1.10832</strain>
    </source>
</reference>
<evidence type="ECO:0000259" key="6">
    <source>
        <dbReference type="PROSITE" id="PS50043"/>
    </source>
</evidence>
<name>A0ABQ1N5P3_9BACT</name>
<sequence length="214" mass="24494">MKSKFNLIIADDHVMFLDGLHGILSELENVGEIHLATDGQQVLRLLNQFNNVDLVISDINMPKMDGIELLSTVKKKYPEIKFFILSMLDDVRTINKVVQKQADGYILKFADKEELKKAVLEVLSGEQHYSQKVKESYMQSVFERKQNSHVELSKREKEVLKLLMEELSSKEISEKLFISVNTVETHRKNILLKTGSKTTVGAVKFAIDNGYYSE</sequence>
<proteinExistence type="predicted"/>
<dbReference type="PANTHER" id="PTHR43214:SF41">
    <property type="entry name" value="NITRATE_NITRITE RESPONSE REGULATOR PROTEIN NARP"/>
    <property type="match status" value="1"/>
</dbReference>
<dbReference type="EMBL" id="BMEC01000014">
    <property type="protein sequence ID" value="GGC49407.1"/>
    <property type="molecule type" value="Genomic_DNA"/>
</dbReference>
<keyword evidence="9" id="KW-1185">Reference proteome</keyword>
<dbReference type="CDD" id="cd17535">
    <property type="entry name" value="REC_NarL-like"/>
    <property type="match status" value="1"/>
</dbReference>
<dbReference type="SMART" id="SM00421">
    <property type="entry name" value="HTH_LUXR"/>
    <property type="match status" value="1"/>
</dbReference>
<dbReference type="PROSITE" id="PS50110">
    <property type="entry name" value="RESPONSE_REGULATORY"/>
    <property type="match status" value="1"/>
</dbReference>
<dbReference type="Gene3D" id="1.10.10.10">
    <property type="entry name" value="Winged helix-like DNA-binding domain superfamily/Winged helix DNA-binding domain"/>
    <property type="match status" value="1"/>
</dbReference>
<gene>
    <name evidence="8" type="ORF">GCM10011506_38780</name>
</gene>
<feature type="modified residue" description="4-aspartylphosphate" evidence="5">
    <location>
        <position position="58"/>
    </location>
</feature>